<organism evidence="1 2">
    <name type="scientific">Paenibacillus baimaensis</name>
    <dbReference type="NCBI Taxonomy" id="2982185"/>
    <lineage>
        <taxon>Bacteria</taxon>
        <taxon>Bacillati</taxon>
        <taxon>Bacillota</taxon>
        <taxon>Bacilli</taxon>
        <taxon>Bacillales</taxon>
        <taxon>Paenibacillaceae</taxon>
        <taxon>Paenibacillus</taxon>
    </lineage>
</organism>
<dbReference type="Pfam" id="PF13030">
    <property type="entry name" value="DUF3891"/>
    <property type="match status" value="1"/>
</dbReference>
<name>A0ABT2UUZ8_9BACL</name>
<sequence>MIVYEKQNAFVMITQHDHAHVSGMLASEFKNDFFIDKAQQDEFIYAAYQHDRGWIDLDSAPFWNDAEHKPYSFRDFPLKPRFVFYKKGIDEIQEVSEYSALLCSLLYTTLFERIKQKNVQEYLNMEYVRQNTLKKLLNIDDDLSLPLQKHLRALLICDELSLFLCMQQPGTPTDQYEWFSQGLNYSIDSTNKSQVRWRTKDTIELTYFPFHSDVEILLPYKEVDKEDIVTYGVFEAYHKTSWREFNVFYKSMAASQEDSGSI</sequence>
<reference evidence="1 2" key="1">
    <citation type="submission" date="2022-09" db="EMBL/GenBank/DDBJ databases">
        <authorList>
            <person name="Han X.L."/>
            <person name="Wang Q."/>
            <person name="Lu T."/>
        </authorList>
    </citation>
    <scope>NUCLEOTIDE SEQUENCE [LARGE SCALE GENOMIC DNA]</scope>
    <source>
        <strain evidence="1 2">WQ 127069</strain>
    </source>
</reference>
<evidence type="ECO:0000313" key="1">
    <source>
        <dbReference type="EMBL" id="MCU6797484.1"/>
    </source>
</evidence>
<evidence type="ECO:0000313" key="2">
    <source>
        <dbReference type="Proteomes" id="UP001652445"/>
    </source>
</evidence>
<accession>A0ABT2UUZ8</accession>
<dbReference type="Proteomes" id="UP001652445">
    <property type="component" value="Unassembled WGS sequence"/>
</dbReference>
<protein>
    <submittedName>
        <fullName evidence="1">DUF3891 family protein</fullName>
    </submittedName>
</protein>
<comment type="caution">
    <text evidence="1">The sequence shown here is derived from an EMBL/GenBank/DDBJ whole genome shotgun (WGS) entry which is preliminary data.</text>
</comment>
<keyword evidence="2" id="KW-1185">Reference proteome</keyword>
<dbReference type="RefSeq" id="WP_262688266.1">
    <property type="nucleotide sequence ID" value="NZ_JAOQIO010000121.1"/>
</dbReference>
<proteinExistence type="predicted"/>
<dbReference type="InterPro" id="IPR024992">
    <property type="entry name" value="DUF3891"/>
</dbReference>
<gene>
    <name evidence="1" type="ORF">OB236_35705</name>
</gene>
<dbReference type="EMBL" id="JAOQIO010000121">
    <property type="protein sequence ID" value="MCU6797484.1"/>
    <property type="molecule type" value="Genomic_DNA"/>
</dbReference>